<proteinExistence type="inferred from homology"/>
<dbReference type="SUPFAM" id="SSF53850">
    <property type="entry name" value="Periplasmic binding protein-like II"/>
    <property type="match status" value="1"/>
</dbReference>
<dbReference type="EMBL" id="NMPM01000030">
    <property type="protein sequence ID" value="PAV26319.1"/>
    <property type="molecule type" value="Genomic_DNA"/>
</dbReference>
<comment type="caution">
    <text evidence="3">The sequence shown here is derived from an EMBL/GenBank/DDBJ whole genome shotgun (WGS) entry which is preliminary data.</text>
</comment>
<evidence type="ECO:0000313" key="4">
    <source>
        <dbReference type="Proteomes" id="UP000218332"/>
    </source>
</evidence>
<keyword evidence="4" id="KW-1185">Reference proteome</keyword>
<dbReference type="Gene3D" id="3.40.190.10">
    <property type="entry name" value="Periplasmic binding protein-like II"/>
    <property type="match status" value="2"/>
</dbReference>
<evidence type="ECO:0000256" key="1">
    <source>
        <dbReference type="ARBA" id="ARBA00010333"/>
    </source>
</evidence>
<dbReference type="AlphaFoldDB" id="A0A2A2I3M3"/>
<protein>
    <submittedName>
        <fullName evidence="3">Uncharacterized protein</fullName>
    </submittedName>
</protein>
<dbReference type="PANTHER" id="PTHR35936:SF6">
    <property type="entry name" value="AMINO ACID ABC TRANSPORTER SUBSTRATE-BINDING PAAT FAMILY PROTEIN"/>
    <property type="match status" value="1"/>
</dbReference>
<feature type="signal peptide" evidence="2">
    <location>
        <begin position="1"/>
        <end position="23"/>
    </location>
</feature>
<reference evidence="3 4" key="1">
    <citation type="submission" date="2017-07" db="EMBL/GenBank/DDBJ databases">
        <title>Tamlnaduibacter salinus (Mi-7) genome sequencing.</title>
        <authorList>
            <person name="Verma A."/>
            <person name="Krishnamurthi S."/>
        </authorList>
    </citation>
    <scope>NUCLEOTIDE SEQUENCE [LARGE SCALE GENOMIC DNA]</scope>
    <source>
        <strain evidence="3 4">Mi-7</strain>
    </source>
</reference>
<gene>
    <name evidence="3" type="ORF">CF392_06455</name>
</gene>
<name>A0A2A2I3M3_9GAMM</name>
<keyword evidence="2" id="KW-0732">Signal</keyword>
<evidence type="ECO:0000256" key="2">
    <source>
        <dbReference type="SAM" id="SignalP"/>
    </source>
</evidence>
<dbReference type="PANTHER" id="PTHR35936">
    <property type="entry name" value="MEMBRANE-BOUND LYTIC MUREIN TRANSGLYCOSYLASE F"/>
    <property type="match status" value="1"/>
</dbReference>
<organism evidence="3 4">
    <name type="scientific">Tamilnaduibacter salinus</name>
    <dbReference type="NCBI Taxonomy" id="1484056"/>
    <lineage>
        <taxon>Bacteria</taxon>
        <taxon>Pseudomonadati</taxon>
        <taxon>Pseudomonadota</taxon>
        <taxon>Gammaproteobacteria</taxon>
        <taxon>Pseudomonadales</taxon>
        <taxon>Marinobacteraceae</taxon>
        <taxon>Tamilnaduibacter</taxon>
    </lineage>
</organism>
<accession>A0A2A2I3M3</accession>
<dbReference type="RefSeq" id="WP_095610644.1">
    <property type="nucleotide sequence ID" value="NZ_NMPM01000030.1"/>
</dbReference>
<evidence type="ECO:0000313" key="3">
    <source>
        <dbReference type="EMBL" id="PAV26319.1"/>
    </source>
</evidence>
<sequence length="249" mass="28169">MNILSLHSILAAIFLMLSIQAHADSVFMVSEEWASATNADGSGLYWDVMREVYEPEGYSLEIDVFPYARAVAMVKREDAAFWVGSYMDEHSDVLYPEPQNYFDADTVKAAIPAGKTKAITDQESLAGKTVGWVRGYAYDQYMDVAVNHKALNEIEQGLQMVASGRLDAVLDEAWELEQAMEKTDLSSDEITPLTVLNLPLYPAFQNTDRGKELRRVYNARFPELVESGRIQELYNKYDDYDQYRTGLAD</sequence>
<comment type="similarity">
    <text evidence="1">Belongs to the bacterial solute-binding protein 3 family.</text>
</comment>
<feature type="chain" id="PRO_5012064619" evidence="2">
    <location>
        <begin position="24"/>
        <end position="249"/>
    </location>
</feature>
<dbReference type="Proteomes" id="UP000218332">
    <property type="component" value="Unassembled WGS sequence"/>
</dbReference>